<evidence type="ECO:0000313" key="3">
    <source>
        <dbReference type="EMBL" id="KAK1151382.1"/>
    </source>
</evidence>
<evidence type="ECO:0000256" key="1">
    <source>
        <dbReference type="SAM" id="Coils"/>
    </source>
</evidence>
<evidence type="ECO:0000256" key="2">
    <source>
        <dbReference type="SAM" id="MobiDB-lite"/>
    </source>
</evidence>
<keyword evidence="4" id="KW-1185">Reference proteome</keyword>
<dbReference type="EMBL" id="JAGXEW010000052">
    <property type="protein sequence ID" value="KAK1151382.1"/>
    <property type="molecule type" value="Genomic_DNA"/>
</dbReference>
<evidence type="ECO:0000313" key="4">
    <source>
        <dbReference type="Proteomes" id="UP001230051"/>
    </source>
</evidence>
<name>A0AAD8FTE6_ACIOX</name>
<feature type="coiled-coil region" evidence="1">
    <location>
        <begin position="32"/>
        <end position="73"/>
    </location>
</feature>
<comment type="caution">
    <text evidence="3">The sequence shown here is derived from an EMBL/GenBank/DDBJ whole genome shotgun (WGS) entry which is preliminary data.</text>
</comment>
<organism evidence="3 4">
    <name type="scientific">Acipenser oxyrinchus oxyrinchus</name>
    <dbReference type="NCBI Taxonomy" id="40147"/>
    <lineage>
        <taxon>Eukaryota</taxon>
        <taxon>Metazoa</taxon>
        <taxon>Chordata</taxon>
        <taxon>Craniata</taxon>
        <taxon>Vertebrata</taxon>
        <taxon>Euteleostomi</taxon>
        <taxon>Actinopterygii</taxon>
        <taxon>Chondrostei</taxon>
        <taxon>Acipenseriformes</taxon>
        <taxon>Acipenseridae</taxon>
        <taxon>Acipenser</taxon>
    </lineage>
</organism>
<sequence length="191" mass="21622">MPPWATARLWQRRERWRGHRGSREPNRAVEYLLELNNIIENQQKLLEEQRRRIEELEGQLETLSQENRDLRLDRQDQHHSRNPAQNPPPVPQRDVRGKPSDQGVSRSSSPGAGDRGDRRDSSSTSPAATLQRQSDGDSSKQGRFCSCRGNQSAPTGSALHFLRLSPTSSSCHGFKVSINSSCVPLELCERM</sequence>
<dbReference type="Proteomes" id="UP001230051">
    <property type="component" value="Unassembled WGS sequence"/>
</dbReference>
<gene>
    <name evidence="3" type="ORF">AOXY_G32581</name>
</gene>
<reference evidence="3" key="1">
    <citation type="submission" date="2022-02" db="EMBL/GenBank/DDBJ databases">
        <title>Atlantic sturgeon de novo genome assembly.</title>
        <authorList>
            <person name="Stock M."/>
            <person name="Klopp C."/>
            <person name="Guiguen Y."/>
            <person name="Cabau C."/>
            <person name="Parinello H."/>
            <person name="Santidrian Yebra-Pimentel E."/>
            <person name="Kuhl H."/>
            <person name="Dirks R.P."/>
            <person name="Guessner J."/>
            <person name="Wuertz S."/>
            <person name="Du K."/>
            <person name="Schartl M."/>
        </authorList>
    </citation>
    <scope>NUCLEOTIDE SEQUENCE</scope>
    <source>
        <strain evidence="3">STURGEONOMICS-FGT-2020</strain>
        <tissue evidence="3">Whole blood</tissue>
    </source>
</reference>
<proteinExistence type="predicted"/>
<protein>
    <submittedName>
        <fullName evidence="3">IQ motif and SEC7 domain-containing protein 2-like</fullName>
    </submittedName>
</protein>
<keyword evidence="1" id="KW-0175">Coiled coil</keyword>
<dbReference type="AlphaFoldDB" id="A0AAD8FTE6"/>
<accession>A0AAD8FTE6</accession>
<feature type="region of interest" description="Disordered" evidence="2">
    <location>
        <begin position="74"/>
        <end position="147"/>
    </location>
</feature>